<accession>A0A3L6N836</accession>
<comment type="caution">
    <text evidence="1">The sequence shown here is derived from an EMBL/GenBank/DDBJ whole genome shotgun (WGS) entry which is preliminary data.</text>
</comment>
<name>A0A3L6N836_FUSOX</name>
<dbReference type="EMBL" id="MRCU01000008">
    <property type="protein sequence ID" value="RKK13751.1"/>
    <property type="molecule type" value="Genomic_DNA"/>
</dbReference>
<dbReference type="AlphaFoldDB" id="A0A3L6N836"/>
<dbReference type="Proteomes" id="UP000270866">
    <property type="component" value="Chromosome 10"/>
</dbReference>
<gene>
    <name evidence="1" type="ORF">BFJ65_g12974</name>
</gene>
<protein>
    <submittedName>
        <fullName evidence="1">Uncharacterized protein</fullName>
    </submittedName>
</protein>
<sequence>MVISSGHGLFVFSRLALTGKEHLTTADACDPNPNPAFGGCHHVKISTASKDGGVSGTEDGD</sequence>
<reference evidence="1" key="1">
    <citation type="journal article" date="2018" name="Sci. Rep.">
        <title>Characterisation of pathogen-specific regions and novel effector candidates in Fusarium oxysporum f. sp. cepae.</title>
        <authorList>
            <person name="Armitage A.D."/>
            <person name="Taylor A."/>
            <person name="Sobczyk M.K."/>
            <person name="Baxter L."/>
            <person name="Greenfield B.P."/>
            <person name="Bates H.J."/>
            <person name="Wilson F."/>
            <person name="Jackson A.C."/>
            <person name="Ott S."/>
            <person name="Harrison R.J."/>
            <person name="Clarkson J.P."/>
        </authorList>
    </citation>
    <scope>NUCLEOTIDE SEQUENCE [LARGE SCALE GENOMIC DNA]</scope>
    <source>
        <strain evidence="1">FoC_Fus2</strain>
    </source>
</reference>
<organism evidence="1">
    <name type="scientific">Fusarium oxysporum f. sp. cepae</name>
    <dbReference type="NCBI Taxonomy" id="396571"/>
    <lineage>
        <taxon>Eukaryota</taxon>
        <taxon>Fungi</taxon>
        <taxon>Dikarya</taxon>
        <taxon>Ascomycota</taxon>
        <taxon>Pezizomycotina</taxon>
        <taxon>Sordariomycetes</taxon>
        <taxon>Hypocreomycetidae</taxon>
        <taxon>Hypocreales</taxon>
        <taxon>Nectriaceae</taxon>
        <taxon>Fusarium</taxon>
        <taxon>Fusarium oxysporum species complex</taxon>
    </lineage>
</organism>
<proteinExistence type="predicted"/>
<evidence type="ECO:0000313" key="1">
    <source>
        <dbReference type="EMBL" id="RKK13751.1"/>
    </source>
</evidence>